<reference evidence="2" key="2">
    <citation type="submission" date="2020-11" db="EMBL/GenBank/DDBJ databases">
        <authorList>
            <person name="McCartney M.A."/>
            <person name="Auch B."/>
            <person name="Kono T."/>
            <person name="Mallez S."/>
            <person name="Becker A."/>
            <person name="Gohl D.M."/>
            <person name="Silverstein K.A.T."/>
            <person name="Koren S."/>
            <person name="Bechman K.B."/>
            <person name="Herman A."/>
            <person name="Abrahante J.E."/>
            <person name="Garbe J."/>
        </authorList>
    </citation>
    <scope>NUCLEOTIDE SEQUENCE</scope>
    <source>
        <strain evidence="2">Duluth1</strain>
        <tissue evidence="2">Whole animal</tissue>
    </source>
</reference>
<comment type="caution">
    <text evidence="2">The sequence shown here is derived from an EMBL/GenBank/DDBJ whole genome shotgun (WGS) entry which is preliminary data.</text>
</comment>
<keyword evidence="3" id="KW-1185">Reference proteome</keyword>
<name>A0A9D4IDN1_DREPO</name>
<gene>
    <name evidence="2" type="ORF">DPMN_169762</name>
</gene>
<protein>
    <submittedName>
        <fullName evidence="2">Uncharacterized protein</fullName>
    </submittedName>
</protein>
<feature type="compositionally biased region" description="Pro residues" evidence="1">
    <location>
        <begin position="66"/>
        <end position="75"/>
    </location>
</feature>
<proteinExistence type="predicted"/>
<feature type="compositionally biased region" description="Basic residues" evidence="1">
    <location>
        <begin position="52"/>
        <end position="64"/>
    </location>
</feature>
<organism evidence="2 3">
    <name type="scientific">Dreissena polymorpha</name>
    <name type="common">Zebra mussel</name>
    <name type="synonym">Mytilus polymorpha</name>
    <dbReference type="NCBI Taxonomy" id="45954"/>
    <lineage>
        <taxon>Eukaryota</taxon>
        <taxon>Metazoa</taxon>
        <taxon>Spiralia</taxon>
        <taxon>Lophotrochozoa</taxon>
        <taxon>Mollusca</taxon>
        <taxon>Bivalvia</taxon>
        <taxon>Autobranchia</taxon>
        <taxon>Heteroconchia</taxon>
        <taxon>Euheterodonta</taxon>
        <taxon>Imparidentia</taxon>
        <taxon>Neoheterodontei</taxon>
        <taxon>Myida</taxon>
        <taxon>Dreissenoidea</taxon>
        <taxon>Dreissenidae</taxon>
        <taxon>Dreissena</taxon>
    </lineage>
</organism>
<reference evidence="2" key="1">
    <citation type="journal article" date="2019" name="bioRxiv">
        <title>The Genome of the Zebra Mussel, Dreissena polymorpha: A Resource for Invasive Species Research.</title>
        <authorList>
            <person name="McCartney M.A."/>
            <person name="Auch B."/>
            <person name="Kono T."/>
            <person name="Mallez S."/>
            <person name="Zhang Y."/>
            <person name="Obille A."/>
            <person name="Becker A."/>
            <person name="Abrahante J.E."/>
            <person name="Garbe J."/>
            <person name="Badalamenti J.P."/>
            <person name="Herman A."/>
            <person name="Mangelson H."/>
            <person name="Liachko I."/>
            <person name="Sullivan S."/>
            <person name="Sone E.D."/>
            <person name="Koren S."/>
            <person name="Silverstein K.A.T."/>
            <person name="Beckman K.B."/>
            <person name="Gohl D.M."/>
        </authorList>
    </citation>
    <scope>NUCLEOTIDE SEQUENCE</scope>
    <source>
        <strain evidence="2">Duluth1</strain>
        <tissue evidence="2">Whole animal</tissue>
    </source>
</reference>
<accession>A0A9D4IDN1</accession>
<dbReference type="AlphaFoldDB" id="A0A9D4IDN1"/>
<evidence type="ECO:0000256" key="1">
    <source>
        <dbReference type="SAM" id="MobiDB-lite"/>
    </source>
</evidence>
<feature type="region of interest" description="Disordered" evidence="1">
    <location>
        <begin position="1"/>
        <end position="75"/>
    </location>
</feature>
<feature type="compositionally biased region" description="Polar residues" evidence="1">
    <location>
        <begin position="1"/>
        <end position="23"/>
    </location>
</feature>
<sequence length="75" mass="8435">MATMFSAQVSGSWTTFSSASQTPFRGPIQAEKGSRKMYHQATKNAIGQPRNIRMRNHRIPHSKPGHSPPRPFPYP</sequence>
<evidence type="ECO:0000313" key="3">
    <source>
        <dbReference type="Proteomes" id="UP000828390"/>
    </source>
</evidence>
<evidence type="ECO:0000313" key="2">
    <source>
        <dbReference type="EMBL" id="KAH3768547.1"/>
    </source>
</evidence>
<dbReference type="EMBL" id="JAIWYP010000009">
    <property type="protein sequence ID" value="KAH3768547.1"/>
    <property type="molecule type" value="Genomic_DNA"/>
</dbReference>
<dbReference type="Proteomes" id="UP000828390">
    <property type="component" value="Unassembled WGS sequence"/>
</dbReference>